<feature type="compositionally biased region" description="Basic and acidic residues" evidence="1">
    <location>
        <begin position="1"/>
        <end position="16"/>
    </location>
</feature>
<evidence type="ECO:0000313" key="2">
    <source>
        <dbReference type="EMBL" id="MPM98951.1"/>
    </source>
</evidence>
<dbReference type="EMBL" id="VSSQ01045074">
    <property type="protein sequence ID" value="MPM98951.1"/>
    <property type="molecule type" value="Genomic_DNA"/>
</dbReference>
<accession>A0A645EC86</accession>
<evidence type="ECO:0000256" key="1">
    <source>
        <dbReference type="SAM" id="MobiDB-lite"/>
    </source>
</evidence>
<gene>
    <name evidence="2" type="ORF">SDC9_146141</name>
</gene>
<dbReference type="AlphaFoldDB" id="A0A645EC86"/>
<reference evidence="2" key="1">
    <citation type="submission" date="2019-08" db="EMBL/GenBank/DDBJ databases">
        <authorList>
            <person name="Kucharzyk K."/>
            <person name="Murdoch R.W."/>
            <person name="Higgins S."/>
            <person name="Loffler F."/>
        </authorList>
    </citation>
    <scope>NUCLEOTIDE SEQUENCE</scope>
</reference>
<proteinExistence type="predicted"/>
<comment type="caution">
    <text evidence="2">The sequence shown here is derived from an EMBL/GenBank/DDBJ whole genome shotgun (WGS) entry which is preliminary data.</text>
</comment>
<sequence length="63" mass="6596">MHEFVAEVGEMGDRPAEGGQAEAQEGDEDFTDGAERHGGSLALSNDATATALHFRTVIDAGFC</sequence>
<feature type="region of interest" description="Disordered" evidence="1">
    <location>
        <begin position="1"/>
        <end position="42"/>
    </location>
</feature>
<protein>
    <submittedName>
        <fullName evidence="2">Uncharacterized protein</fullName>
    </submittedName>
</protein>
<name>A0A645EC86_9ZZZZ</name>
<organism evidence="2">
    <name type="scientific">bioreactor metagenome</name>
    <dbReference type="NCBI Taxonomy" id="1076179"/>
    <lineage>
        <taxon>unclassified sequences</taxon>
        <taxon>metagenomes</taxon>
        <taxon>ecological metagenomes</taxon>
    </lineage>
</organism>